<name>A0ACC1QMQ1_9HYPO</name>
<dbReference type="EMBL" id="JANAKD010001173">
    <property type="protein sequence ID" value="KAJ3482448.1"/>
    <property type="molecule type" value="Genomic_DNA"/>
</dbReference>
<gene>
    <name evidence="1" type="ORF">NLG97_g7567</name>
</gene>
<keyword evidence="2" id="KW-1185">Reference proteome</keyword>
<evidence type="ECO:0000313" key="1">
    <source>
        <dbReference type="EMBL" id="KAJ3482448.1"/>
    </source>
</evidence>
<proteinExistence type="predicted"/>
<evidence type="ECO:0000313" key="2">
    <source>
        <dbReference type="Proteomes" id="UP001148737"/>
    </source>
</evidence>
<comment type="caution">
    <text evidence="1">The sequence shown here is derived from an EMBL/GenBank/DDBJ whole genome shotgun (WGS) entry which is preliminary data.</text>
</comment>
<sequence length="189" mass="19607">MAPNSDSSVGSRSPSPPALTKTESNSVKKRGSGDGGVVKVTKRRAARACVSCRARKVRCDVVEGAPCGNCRWDNVECIVQESRRRKKSTLAANAVGQNNQAEAQIRCKTTATNTTTASNNGKASSPANGYANAADSINVASVHANDPRRQSTASVMSAATTASTTVDSHLGGLMPNCVVDSHIPHLISA</sequence>
<organism evidence="1 2">
    <name type="scientific">Lecanicillium saksenae</name>
    <dbReference type="NCBI Taxonomy" id="468837"/>
    <lineage>
        <taxon>Eukaryota</taxon>
        <taxon>Fungi</taxon>
        <taxon>Dikarya</taxon>
        <taxon>Ascomycota</taxon>
        <taxon>Pezizomycotina</taxon>
        <taxon>Sordariomycetes</taxon>
        <taxon>Hypocreomycetidae</taxon>
        <taxon>Hypocreales</taxon>
        <taxon>Cordycipitaceae</taxon>
        <taxon>Lecanicillium</taxon>
    </lineage>
</organism>
<accession>A0ACC1QMQ1</accession>
<reference evidence="1" key="1">
    <citation type="submission" date="2022-07" db="EMBL/GenBank/DDBJ databases">
        <title>Genome Sequence of Lecanicillium saksenae.</title>
        <authorList>
            <person name="Buettner E."/>
        </authorList>
    </citation>
    <scope>NUCLEOTIDE SEQUENCE</scope>
    <source>
        <strain evidence="1">VT-O1</strain>
    </source>
</reference>
<dbReference type="Proteomes" id="UP001148737">
    <property type="component" value="Unassembled WGS sequence"/>
</dbReference>
<protein>
    <submittedName>
        <fullName evidence="1">Uncharacterized protein</fullName>
    </submittedName>
</protein>